<keyword evidence="1" id="KW-0597">Phosphoprotein</keyword>
<feature type="modified residue" description="4-aspartylphosphate" evidence="1">
    <location>
        <position position="72"/>
    </location>
</feature>
<proteinExistence type="predicted"/>
<accession>A0A7L4YID6</accession>
<dbReference type="AlphaFoldDB" id="A0A7L4YID6"/>
<dbReference type="Proteomes" id="UP000463857">
    <property type="component" value="Chromosome"/>
</dbReference>
<dbReference type="RefSeq" id="WP_159542432.1">
    <property type="nucleotide sequence ID" value="NZ_CP047156.1"/>
</dbReference>
<dbReference type="KEGG" id="eke:EK0264_02075"/>
<reference evidence="3 4" key="1">
    <citation type="journal article" date="2018" name="Int. J. Syst. Evol. Microbiol.">
        <title>Epidermidibacterium keratini gen. nov., sp. nov., a member of the family Sporichthyaceae, isolated from keratin epidermis.</title>
        <authorList>
            <person name="Lee D.G."/>
            <person name="Trujillo M.E."/>
            <person name="Kang S."/>
            <person name="Nam J.J."/>
            <person name="Kim Y.J."/>
        </authorList>
    </citation>
    <scope>NUCLEOTIDE SEQUENCE [LARGE SCALE GENOMIC DNA]</scope>
    <source>
        <strain evidence="3 4">EPI-7</strain>
    </source>
</reference>
<dbReference type="PROSITE" id="PS50110">
    <property type="entry name" value="RESPONSE_REGULATORY"/>
    <property type="match status" value="1"/>
</dbReference>
<dbReference type="EMBL" id="CP047156">
    <property type="protein sequence ID" value="QHB99194.1"/>
    <property type="molecule type" value="Genomic_DNA"/>
</dbReference>
<evidence type="ECO:0000313" key="3">
    <source>
        <dbReference type="EMBL" id="QHB99194.1"/>
    </source>
</evidence>
<evidence type="ECO:0000259" key="2">
    <source>
        <dbReference type="PROSITE" id="PS50110"/>
    </source>
</evidence>
<organism evidence="3 4">
    <name type="scientific">Epidermidibacterium keratini</name>
    <dbReference type="NCBI Taxonomy" id="1891644"/>
    <lineage>
        <taxon>Bacteria</taxon>
        <taxon>Bacillati</taxon>
        <taxon>Actinomycetota</taxon>
        <taxon>Actinomycetes</taxon>
        <taxon>Sporichthyales</taxon>
        <taxon>Sporichthyaceae</taxon>
        <taxon>Epidermidibacterium</taxon>
    </lineage>
</organism>
<protein>
    <recommendedName>
        <fullName evidence="2">Response regulatory domain-containing protein</fullName>
    </recommendedName>
</protein>
<evidence type="ECO:0000313" key="4">
    <source>
        <dbReference type="Proteomes" id="UP000463857"/>
    </source>
</evidence>
<dbReference type="InterPro" id="IPR001789">
    <property type="entry name" value="Sig_transdc_resp-reg_receiver"/>
</dbReference>
<dbReference type="InterPro" id="IPR011006">
    <property type="entry name" value="CheY-like_superfamily"/>
</dbReference>
<dbReference type="OrthoDB" id="3395459at2"/>
<dbReference type="GO" id="GO:0000160">
    <property type="term" value="P:phosphorelay signal transduction system"/>
    <property type="evidence" value="ECO:0007669"/>
    <property type="project" value="InterPro"/>
</dbReference>
<name>A0A7L4YID6_9ACTN</name>
<sequence>MTNEQPGDDTGHDRVHDVVLYSPDKARRHAIRSAIGRRPAPDLGRIEWLECTSYDEVIAEVDRGGVDLAILDGEAQPTGGMGLARQMKYELDDSPAVVVVVARDADKWLAKWSLADDTLRYPVDPMTAGAVVATQLRNRDAGVPVLR</sequence>
<feature type="domain" description="Response regulatory" evidence="2">
    <location>
        <begin position="17"/>
        <end position="136"/>
    </location>
</feature>
<evidence type="ECO:0000256" key="1">
    <source>
        <dbReference type="PROSITE-ProRule" id="PRU00169"/>
    </source>
</evidence>
<dbReference type="SUPFAM" id="SSF52172">
    <property type="entry name" value="CheY-like"/>
    <property type="match status" value="1"/>
</dbReference>
<gene>
    <name evidence="3" type="ORF">EK0264_02075</name>
</gene>
<keyword evidence="4" id="KW-1185">Reference proteome</keyword>
<dbReference type="InParanoid" id="A0A7L4YID6"/>